<dbReference type="InterPro" id="IPR011765">
    <property type="entry name" value="Pept_M16_N"/>
</dbReference>
<dbReference type="GO" id="GO:0006508">
    <property type="term" value="P:proteolysis"/>
    <property type="evidence" value="ECO:0007669"/>
    <property type="project" value="UniProtKB-KW"/>
</dbReference>
<evidence type="ECO:0000259" key="3">
    <source>
        <dbReference type="Pfam" id="PF00675"/>
    </source>
</evidence>
<dbReference type="EMBL" id="CAXAMM010006813">
    <property type="protein sequence ID" value="CAK9012431.1"/>
    <property type="molecule type" value="Genomic_DNA"/>
</dbReference>
<evidence type="ECO:0000313" key="6">
    <source>
        <dbReference type="Proteomes" id="UP001642464"/>
    </source>
</evidence>
<comment type="similarity">
    <text evidence="2">Belongs to the peptidase M16 family.</text>
</comment>
<dbReference type="InterPro" id="IPR050361">
    <property type="entry name" value="MPP/UQCRC_Complex"/>
</dbReference>
<evidence type="ECO:0000256" key="2">
    <source>
        <dbReference type="ARBA" id="ARBA00007261"/>
    </source>
</evidence>
<dbReference type="Proteomes" id="UP001642464">
    <property type="component" value="Unassembled WGS sequence"/>
</dbReference>
<name>A0ABP0JDF4_9DINO</name>
<keyword evidence="5" id="KW-0645">Protease</keyword>
<dbReference type="PANTHER" id="PTHR11851:SF49">
    <property type="entry name" value="MITOCHONDRIAL-PROCESSING PEPTIDASE SUBUNIT ALPHA"/>
    <property type="match status" value="1"/>
</dbReference>
<dbReference type="InterPro" id="IPR007863">
    <property type="entry name" value="Peptidase_M16_C"/>
</dbReference>
<keyword evidence="5" id="KW-0378">Hydrolase</keyword>
<organism evidence="5 6">
    <name type="scientific">Durusdinium trenchii</name>
    <dbReference type="NCBI Taxonomy" id="1381693"/>
    <lineage>
        <taxon>Eukaryota</taxon>
        <taxon>Sar</taxon>
        <taxon>Alveolata</taxon>
        <taxon>Dinophyceae</taxon>
        <taxon>Suessiales</taxon>
        <taxon>Symbiodiniaceae</taxon>
        <taxon>Durusdinium</taxon>
    </lineage>
</organism>
<comment type="function">
    <text evidence="1">Substrate recognition and binding subunit of the essential mitochondrial processing protease (MPP), which cleaves the mitochondrial sequence off newly imported precursors proteins.</text>
</comment>
<dbReference type="Pfam" id="PF05193">
    <property type="entry name" value="Peptidase_M16_C"/>
    <property type="match status" value="1"/>
</dbReference>
<reference evidence="5 6" key="1">
    <citation type="submission" date="2024-02" db="EMBL/GenBank/DDBJ databases">
        <authorList>
            <person name="Chen Y."/>
            <person name="Shah S."/>
            <person name="Dougan E. K."/>
            <person name="Thang M."/>
            <person name="Chan C."/>
        </authorList>
    </citation>
    <scope>NUCLEOTIDE SEQUENCE [LARGE SCALE GENOMIC DNA]</scope>
</reference>
<proteinExistence type="inferred from homology"/>
<keyword evidence="6" id="KW-1185">Reference proteome</keyword>
<dbReference type="PANTHER" id="PTHR11851">
    <property type="entry name" value="METALLOPROTEASE"/>
    <property type="match status" value="1"/>
</dbReference>
<dbReference type="Pfam" id="PF00675">
    <property type="entry name" value="Peptidase_M16"/>
    <property type="match status" value="1"/>
</dbReference>
<sequence>MQFHQFQLPNGLDVVAESNPQAQSVGIGFFVRTGSRDETPEVAGVSHFLEHMAFKGDETYSAADINRVFDEVGANYNASTSEEITFFYAAILPEYLDQTFALLATLLRPSLRTDDFEMEKQVILEEIGMYDDMPAFAVYEHAMALHFRDHPLGKSILGTNDSITALTSEQMRAYHAERYRAGNIVLAAAGNIDPDHLRSLAEQHCSEWTSGGEARNTTEARPAREAQWLVKPSLRQEHVMEMAPAPPARDRGRFAAEMIATILGDDGAGRLYWELVETGEAESADLSYNDYDGAGTWATYLCCDPEKTEANRQRIAQVLDEFMVTGPTVDEIEQARNKVATRTVLQSERPMGRLALVGGNWLYRHEYLTVKDELHAVQSTTADDIRDVLDRYPLTQSTCLGLGPIES</sequence>
<gene>
    <name evidence="5" type="ORF">SCF082_LOCUS11514</name>
</gene>
<comment type="caution">
    <text evidence="5">The sequence shown here is derived from an EMBL/GenBank/DDBJ whole genome shotgun (WGS) entry which is preliminary data.</text>
</comment>
<dbReference type="InterPro" id="IPR011249">
    <property type="entry name" value="Metalloenz_LuxS/M16"/>
</dbReference>
<evidence type="ECO:0000259" key="4">
    <source>
        <dbReference type="Pfam" id="PF05193"/>
    </source>
</evidence>
<feature type="domain" description="Peptidase M16 C-terminal" evidence="4">
    <location>
        <begin position="166"/>
        <end position="338"/>
    </location>
</feature>
<accession>A0ABP0JDF4</accession>
<feature type="domain" description="Peptidase M16 N-terminal" evidence="3">
    <location>
        <begin position="14"/>
        <end position="159"/>
    </location>
</feature>
<dbReference type="GO" id="GO:0008233">
    <property type="term" value="F:peptidase activity"/>
    <property type="evidence" value="ECO:0007669"/>
    <property type="project" value="UniProtKB-KW"/>
</dbReference>
<protein>
    <submittedName>
        <fullName evidence="5">Uncharacterized zinc protease ML0855</fullName>
    </submittedName>
</protein>
<dbReference type="SUPFAM" id="SSF63411">
    <property type="entry name" value="LuxS/MPP-like metallohydrolase"/>
    <property type="match status" value="2"/>
</dbReference>
<dbReference type="Gene3D" id="3.30.830.10">
    <property type="entry name" value="Metalloenzyme, LuxS/M16 peptidase-like"/>
    <property type="match status" value="2"/>
</dbReference>
<evidence type="ECO:0000313" key="5">
    <source>
        <dbReference type="EMBL" id="CAK9012431.1"/>
    </source>
</evidence>
<evidence type="ECO:0000256" key="1">
    <source>
        <dbReference type="ARBA" id="ARBA00002123"/>
    </source>
</evidence>